<dbReference type="EMBL" id="JAVRBK010000006">
    <property type="protein sequence ID" value="KAK5643053.1"/>
    <property type="molecule type" value="Genomic_DNA"/>
</dbReference>
<dbReference type="CDD" id="cd04493">
    <property type="entry name" value="BRCA2DBD_OB1"/>
    <property type="match status" value="1"/>
</dbReference>
<dbReference type="GO" id="GO:0006355">
    <property type="term" value="P:regulation of DNA-templated transcription"/>
    <property type="evidence" value="ECO:0007669"/>
    <property type="project" value="TreeGrafter"/>
</dbReference>
<keyword evidence="4" id="KW-0233">DNA recombination</keyword>
<dbReference type="Pfam" id="PF09103">
    <property type="entry name" value="BRCA-2_OB1"/>
    <property type="match status" value="1"/>
</dbReference>
<dbReference type="Proteomes" id="UP001329430">
    <property type="component" value="Chromosome 6"/>
</dbReference>
<dbReference type="SUPFAM" id="SSF81872">
    <property type="entry name" value="BRCA2 helical domain"/>
    <property type="match status" value="1"/>
</dbReference>
<dbReference type="SUPFAM" id="SSF81878">
    <property type="entry name" value="BRCA2 tower domain"/>
    <property type="match status" value="1"/>
</dbReference>
<evidence type="ECO:0000256" key="4">
    <source>
        <dbReference type="ARBA" id="ARBA00023172"/>
    </source>
</evidence>
<dbReference type="Pfam" id="PF09104">
    <property type="entry name" value="BRCA-2_OB3"/>
    <property type="match status" value="1"/>
</dbReference>
<dbReference type="PANTHER" id="PTHR11289:SF0">
    <property type="entry name" value="BREAST CANCER TYPE 2 SUSCEPTIBILITY PROTEIN"/>
    <property type="match status" value="1"/>
</dbReference>
<reference evidence="8 9" key="1">
    <citation type="journal article" date="2024" name="Insects">
        <title>An Improved Chromosome-Level Genome Assembly of the Firefly Pyrocoelia pectoralis.</title>
        <authorList>
            <person name="Fu X."/>
            <person name="Meyer-Rochow V.B."/>
            <person name="Ballantyne L."/>
            <person name="Zhu X."/>
        </authorList>
    </citation>
    <scope>NUCLEOTIDE SEQUENCE [LARGE SCALE GENOMIC DNA]</scope>
    <source>
        <strain evidence="8">XCY_ONT2</strain>
    </source>
</reference>
<keyword evidence="3" id="KW-0238">DNA-binding</keyword>
<dbReference type="SMART" id="SM01341">
    <property type="entry name" value="Tower"/>
    <property type="match status" value="1"/>
</dbReference>
<evidence type="ECO:0000313" key="8">
    <source>
        <dbReference type="EMBL" id="KAK5643053.1"/>
    </source>
</evidence>
<dbReference type="PROSITE" id="PS50138">
    <property type="entry name" value="BRCA2_REPEAT"/>
    <property type="match status" value="9"/>
</dbReference>
<evidence type="ECO:0000256" key="2">
    <source>
        <dbReference type="ARBA" id="ARBA00022763"/>
    </source>
</evidence>
<evidence type="ECO:0000313" key="9">
    <source>
        <dbReference type="Proteomes" id="UP001329430"/>
    </source>
</evidence>
<dbReference type="InterPro" id="IPR002093">
    <property type="entry name" value="BRCA2_repeat"/>
</dbReference>
<gene>
    <name evidence="8" type="ORF">RI129_009220</name>
</gene>
<keyword evidence="2" id="KW-0227">DNA damage</keyword>
<evidence type="ECO:0000256" key="5">
    <source>
        <dbReference type="ARBA" id="ARBA00023204"/>
    </source>
</evidence>
<keyword evidence="9" id="KW-1185">Reference proteome</keyword>
<dbReference type="InterPro" id="IPR015188">
    <property type="entry name" value="BRCA2_OB_3"/>
</dbReference>
<dbReference type="SUPFAM" id="SSF50249">
    <property type="entry name" value="Nucleic acid-binding proteins"/>
    <property type="match status" value="3"/>
</dbReference>
<evidence type="ECO:0000259" key="7">
    <source>
        <dbReference type="SMART" id="SM01341"/>
    </source>
</evidence>
<dbReference type="PANTHER" id="PTHR11289">
    <property type="entry name" value="BREAST CANCER TYPE 2 SUSCEPTIBILITY PROTEIN BRCA2"/>
    <property type="match status" value="1"/>
</dbReference>
<dbReference type="InterPro" id="IPR015252">
    <property type="entry name" value="BRCA2_hlx"/>
</dbReference>
<proteinExistence type="predicted"/>
<feature type="compositionally biased region" description="Basic and acidic residues" evidence="6">
    <location>
        <begin position="1"/>
        <end position="10"/>
    </location>
</feature>
<name>A0AAN7VCZ1_9COLE</name>
<dbReference type="InterPro" id="IPR015205">
    <property type="entry name" value="Tower_dom"/>
</dbReference>
<dbReference type="InterPro" id="IPR036315">
    <property type="entry name" value="BRCA2_hlx_sf"/>
</dbReference>
<dbReference type="InterPro" id="IPR015187">
    <property type="entry name" value="BRCA2_OB_1"/>
</dbReference>
<comment type="caution">
    <text evidence="8">The sequence shown here is derived from an EMBL/GenBank/DDBJ whole genome shotgun (WGS) entry which is preliminary data.</text>
</comment>
<dbReference type="Pfam" id="PF09169">
    <property type="entry name" value="BRCA-2_helical"/>
    <property type="match status" value="1"/>
</dbReference>
<organism evidence="8 9">
    <name type="scientific">Pyrocoelia pectoralis</name>
    <dbReference type="NCBI Taxonomy" id="417401"/>
    <lineage>
        <taxon>Eukaryota</taxon>
        <taxon>Metazoa</taxon>
        <taxon>Ecdysozoa</taxon>
        <taxon>Arthropoda</taxon>
        <taxon>Hexapoda</taxon>
        <taxon>Insecta</taxon>
        <taxon>Pterygota</taxon>
        <taxon>Neoptera</taxon>
        <taxon>Endopterygota</taxon>
        <taxon>Coleoptera</taxon>
        <taxon>Polyphaga</taxon>
        <taxon>Elateriformia</taxon>
        <taxon>Elateroidea</taxon>
        <taxon>Lampyridae</taxon>
        <taxon>Lampyrinae</taxon>
        <taxon>Pyrocoelia</taxon>
    </lineage>
</organism>
<protein>
    <recommendedName>
        <fullName evidence="7">Tower domain-containing protein</fullName>
    </recommendedName>
</protein>
<dbReference type="InterPro" id="IPR015525">
    <property type="entry name" value="BRCA2"/>
</dbReference>
<dbReference type="Pfam" id="PF21318">
    <property type="entry name" value="BRCA2DBD_OB2"/>
    <property type="match status" value="1"/>
</dbReference>
<keyword evidence="5" id="KW-0234">DNA repair</keyword>
<dbReference type="Gene3D" id="2.40.50.140">
    <property type="entry name" value="Nucleic acid-binding proteins"/>
    <property type="match status" value="4"/>
</dbReference>
<dbReference type="GO" id="GO:0005634">
    <property type="term" value="C:nucleus"/>
    <property type="evidence" value="ECO:0007669"/>
    <property type="project" value="TreeGrafter"/>
</dbReference>
<dbReference type="GO" id="GO:0003677">
    <property type="term" value="F:DNA binding"/>
    <property type="evidence" value="ECO:0007669"/>
    <property type="project" value="UniProtKB-KW"/>
</dbReference>
<feature type="region of interest" description="Disordered" evidence="6">
    <location>
        <begin position="1"/>
        <end position="24"/>
    </location>
</feature>
<dbReference type="Pfam" id="PF00634">
    <property type="entry name" value="BRCA2"/>
    <property type="match status" value="7"/>
</dbReference>
<evidence type="ECO:0000256" key="6">
    <source>
        <dbReference type="SAM" id="MobiDB-lite"/>
    </source>
</evidence>
<dbReference type="InterPro" id="IPR012340">
    <property type="entry name" value="NA-bd_OB-fold"/>
</dbReference>
<accession>A0AAN7VCZ1</accession>
<sequence>METDKDKQERPLSPILNNSHTFRRKTLTRKKSKTRINLSERFKSQENCSSGNDFKFKIPISPASKLKPHVVGFSTASGKSLHVPSDVIKERYEVYKHILQANYNDDTLVLFRKDFSLVNASKSDAEVSRVVDSNESNVRVLAENVSNLNSGGNEMKGFTVVECDNADDLMSRFDQFLNGKDDGEPPAKKIKLESENEYEILDDTLCNVFAKEDFSLMVSLSKENKGSGARKQLEFISEDEATSTVCDTPVQEDTLEKDIQRLSNEIGSNLSAETASEEALNQNKNCLVDELIVSVHKSGNSTDQLLPGVSGFRTASGETIEISAETLKKSEKLFGDDLNVVGEATMPADELTDVGAKNDSKLPVESLKRSEKLFGDDFHAVTKKEGLDPLVSFEERGLGFTTAAGGAIQISSEALKRSEKLFGGDFHAVAKKEVGDSLVSFQEKGLGFTTAAGGAIQISSEALKRSEKLFGDDFHAVTKKERGDSFEKKGLGFTTAAGGTIQISSKALQRSEQLFGDDFHAVTKKEGRDSLVSFEEKGLGFATAAGGAIQISSEALKRSEKLFGDDFHAVAKKEGGDSSVSFQEKGLGFTTAAGGAIQISSEALKRSKKLFGDDFHAVTKKERGDSFEKKGLGFTTAAGGTIQISSKALQRSEQLFGDDFHAVTKKEGRDSLVSFEEKGLGFATAAGGAIQISSEALKRSEKLFGNDFHAVTEKEGGDCLAPFEEAELGFTTAAGGIIKISEKALKRSEAILADHLWCSPEKQLPLEMPGFSTASGGTIKISEEALRRSEHLLADALPSESKEKLEYLCAGFTTATGGMIKISEEARRKKSQNNSRRRQVLGVLSEKRASGKRLTLKEALAGRRPGDRIANNSITLQNAELVHFTLEAPEIPPVVYTQDGAVIIPNLQNLIGLSEVQVAFEAMIGVDRKLIPIGWIRNHYRLIVWKLASFDRNFPDTFGDCLTVENVLQQLKYRYDREIDKAQRSALHRILEKDDVPQKRMVLCVSNIFTEGNGVEIELSDGWYCIRTIIDDPLKFQVKVSKIVIGTKLVVQSAEILNCDGCHPLEIPELVRLKINYNCTRRAVWYAKLGFQKDVRPFPVSVTTLHYDGGGVGCIRIHIFRVYPICYLEKCENGKSVWRNRKAEDRRVQEWENERLKELELINRRVSDEFEEELKNADNYRKVNYTRLSDVKSTEMLCQMLEVCNDPEDLKESLSSSQLESVAQFQQEIVHQRHQEMSSRMSKAVNSLKHNKRQVNSVLKTKVVDRIKESTRTFMFNIWNPTEEHLQLLKEGSSFYVYNITLKANGDLASTKKTYFTPDNSPFPEMETYQRRFRPISSLQRHSSRPLINEYDTVGLVVQVNKQPTNQEIWLTDNDLNLLHIKIYHGSDTCCLLDSVIRGQSVALLNVVYCEPRLTFSVGIANQCSVVTSFPHQKFLQSNLEAHVEQLPKDLSIFLEDCDKKIHLAKIEQEKGMQSSISGSHLSSLIETTGFDDSFEDSTLIPSGLTSTDVAMSLIDTDQYFETV</sequence>
<evidence type="ECO:0000256" key="3">
    <source>
        <dbReference type="ARBA" id="ARBA00023125"/>
    </source>
</evidence>
<feature type="domain" description="Tower" evidence="7">
    <location>
        <begin position="1128"/>
        <end position="1169"/>
    </location>
</feature>
<evidence type="ECO:0000256" key="1">
    <source>
        <dbReference type="ARBA" id="ARBA00022737"/>
    </source>
</evidence>
<dbReference type="GO" id="GO:0000724">
    <property type="term" value="P:double-strand break repair via homologous recombination"/>
    <property type="evidence" value="ECO:0007669"/>
    <property type="project" value="InterPro"/>
</dbReference>
<keyword evidence="1" id="KW-0677">Repeat</keyword>